<evidence type="ECO:0000313" key="3">
    <source>
        <dbReference type="EMBL" id="KZT12261.1"/>
    </source>
</evidence>
<accession>A0A165HVW5</accession>
<gene>
    <name evidence="3" type="ORF">LAESUDRAFT_641620</name>
</gene>
<keyword evidence="4" id="KW-1185">Reference proteome</keyword>
<keyword evidence="1" id="KW-0472">Membrane</keyword>
<dbReference type="EMBL" id="KV427606">
    <property type="protein sequence ID" value="KZT12261.1"/>
    <property type="molecule type" value="Genomic_DNA"/>
</dbReference>
<feature type="domain" description="DUF6533" evidence="2">
    <location>
        <begin position="2"/>
        <end position="41"/>
    </location>
</feature>
<keyword evidence="1" id="KW-0812">Transmembrane</keyword>
<evidence type="ECO:0000256" key="1">
    <source>
        <dbReference type="SAM" id="Phobius"/>
    </source>
</evidence>
<dbReference type="AlphaFoldDB" id="A0A165HVW5"/>
<evidence type="ECO:0000313" key="4">
    <source>
        <dbReference type="Proteomes" id="UP000076871"/>
    </source>
</evidence>
<feature type="transmembrane region" description="Helical" evidence="1">
    <location>
        <begin position="105"/>
        <end position="123"/>
    </location>
</feature>
<keyword evidence="1" id="KW-1133">Transmembrane helix</keyword>
<name>A0A165HVW5_9APHY</name>
<protein>
    <recommendedName>
        <fullName evidence="2">DUF6533 domain-containing protein</fullName>
    </recommendedName>
</protein>
<dbReference type="GeneID" id="63820708"/>
<organism evidence="3 4">
    <name type="scientific">Laetiporus sulphureus 93-53</name>
    <dbReference type="NCBI Taxonomy" id="1314785"/>
    <lineage>
        <taxon>Eukaryota</taxon>
        <taxon>Fungi</taxon>
        <taxon>Dikarya</taxon>
        <taxon>Basidiomycota</taxon>
        <taxon>Agaricomycotina</taxon>
        <taxon>Agaricomycetes</taxon>
        <taxon>Polyporales</taxon>
        <taxon>Laetiporus</taxon>
    </lineage>
</organism>
<dbReference type="RefSeq" id="XP_040769909.1">
    <property type="nucleotide sequence ID" value="XM_040903678.1"/>
</dbReference>
<feature type="transmembrane region" description="Helical" evidence="1">
    <location>
        <begin position="156"/>
        <end position="178"/>
    </location>
</feature>
<dbReference type="OrthoDB" id="3251775at2759"/>
<reference evidence="3 4" key="1">
    <citation type="journal article" date="2016" name="Mol. Biol. Evol.">
        <title>Comparative Genomics of Early-Diverging Mushroom-Forming Fungi Provides Insights into the Origins of Lignocellulose Decay Capabilities.</title>
        <authorList>
            <person name="Nagy L.G."/>
            <person name="Riley R."/>
            <person name="Tritt A."/>
            <person name="Adam C."/>
            <person name="Daum C."/>
            <person name="Floudas D."/>
            <person name="Sun H."/>
            <person name="Yadav J.S."/>
            <person name="Pangilinan J."/>
            <person name="Larsson K.H."/>
            <person name="Matsuura K."/>
            <person name="Barry K."/>
            <person name="Labutti K."/>
            <person name="Kuo R."/>
            <person name="Ohm R.A."/>
            <person name="Bhattacharya S.S."/>
            <person name="Shirouzu T."/>
            <person name="Yoshinaga Y."/>
            <person name="Martin F.M."/>
            <person name="Grigoriev I.V."/>
            <person name="Hibbett D.S."/>
        </authorList>
    </citation>
    <scope>NUCLEOTIDE SEQUENCE [LARGE SCALE GENOMIC DNA]</scope>
    <source>
        <strain evidence="3 4">93-53</strain>
    </source>
</reference>
<evidence type="ECO:0000259" key="2">
    <source>
        <dbReference type="Pfam" id="PF20151"/>
    </source>
</evidence>
<proteinExistence type="predicted"/>
<feature type="transmembrane region" description="Helical" evidence="1">
    <location>
        <begin position="68"/>
        <end position="93"/>
    </location>
</feature>
<dbReference type="InterPro" id="IPR045340">
    <property type="entry name" value="DUF6533"/>
</dbReference>
<dbReference type="InParanoid" id="A0A165HVW5"/>
<sequence length="208" mass="23235">ASVLVVSLWDHILSLDREIRWVWRGPWSPSQILLLFNRYGGDASMIFIASNLNIVSMDLINQDTSCQALTVVTSVYCIINSASSQFALLLTLCELWSKRTSLKRALTIGFSVCFALSFAFAIVCDHQSFGMVQMPLHALARTSSHSCFLFSSGKPAYALGMWGGLMLFDVYTIALMLFNALQTPRHHDAEILSSLIRDGAVYFLVRRN</sequence>
<dbReference type="Proteomes" id="UP000076871">
    <property type="component" value="Unassembled WGS sequence"/>
</dbReference>
<feature type="non-terminal residue" evidence="3">
    <location>
        <position position="1"/>
    </location>
</feature>
<dbReference type="Pfam" id="PF20151">
    <property type="entry name" value="DUF6533"/>
    <property type="match status" value="1"/>
</dbReference>